<keyword evidence="2" id="KW-0934">Plastid</keyword>
<feature type="transmembrane region" description="Helical" evidence="1">
    <location>
        <begin position="28"/>
        <end position="45"/>
    </location>
</feature>
<sequence length="154" mass="18140">MKLICASLLFLMGIFIFLFCFRVRQEILRIFILCVAIFLCTFCGLPNFPDYLVLLIVGFNILCVFLDMAEDIPRIIVLLMAFIFFFFGFGLSPLYIQLPILVIFYRLLRTPPPRKSRPKPIPKPLLLLILQEIFDFRTPLQFKISREKKKVRDL</sequence>
<name>A0A2Z4HG18_9EUKA</name>
<keyword evidence="1" id="KW-0812">Transmembrane</keyword>
<keyword evidence="1" id="KW-0472">Membrane</keyword>
<evidence type="ECO:0000256" key="1">
    <source>
        <dbReference type="SAM" id="Phobius"/>
    </source>
</evidence>
<geneLocation type="plastid" evidence="2"/>
<dbReference type="EMBL" id="MG601102">
    <property type="protein sequence ID" value="AWW13682.1"/>
    <property type="molecule type" value="Genomic_DNA"/>
</dbReference>
<organism evidence="2">
    <name type="scientific">Cyanophora sudae</name>
    <dbReference type="NCBI Taxonomy" id="1522369"/>
    <lineage>
        <taxon>Eukaryota</taxon>
        <taxon>Glaucocystophyceae</taxon>
        <taxon>Cyanophorales</taxon>
        <taxon>Cyanophoraceae</taxon>
        <taxon>Cyanophora</taxon>
    </lineage>
</organism>
<feature type="transmembrane region" description="Helical" evidence="1">
    <location>
        <begin position="52"/>
        <end position="69"/>
    </location>
</feature>
<evidence type="ECO:0000313" key="2">
    <source>
        <dbReference type="EMBL" id="AWW13682.1"/>
    </source>
</evidence>
<keyword evidence="1" id="KW-1133">Transmembrane helix</keyword>
<reference evidence="2" key="1">
    <citation type="journal article" date="2018" name="Adv. Bot. Res.">
        <title>Chapter Four - Comparative Plastid Genomics of Glaucophytes species.</title>
        <authorList>
            <person name="Reyes-Prieto A."/>
            <person name="Russell S."/>
            <person name="Figueroa-Martinez F."/>
            <person name="Jackson C."/>
        </authorList>
    </citation>
    <scope>NUCLEOTIDE SEQUENCE</scope>
    <source>
        <strain evidence="2">NIES-764</strain>
    </source>
</reference>
<dbReference type="RefSeq" id="YP_009504482.1">
    <property type="nucleotide sequence ID" value="NC_038215.1"/>
</dbReference>
<protein>
    <submittedName>
        <fullName evidence="2">Uncharacterized protein</fullName>
    </submittedName>
</protein>
<proteinExistence type="predicted"/>
<gene>
    <name evidence="2" type="primary">orf20</name>
</gene>
<feature type="transmembrane region" description="Helical" evidence="1">
    <location>
        <begin position="75"/>
        <end position="108"/>
    </location>
</feature>
<dbReference type="AlphaFoldDB" id="A0A2Z4HG18"/>
<dbReference type="GeneID" id="37543634"/>
<accession>A0A2Z4HG18</accession>